<organism evidence="2 3">
    <name type="scientific">Colletotrichum zoysiae</name>
    <dbReference type="NCBI Taxonomy" id="1216348"/>
    <lineage>
        <taxon>Eukaryota</taxon>
        <taxon>Fungi</taxon>
        <taxon>Dikarya</taxon>
        <taxon>Ascomycota</taxon>
        <taxon>Pezizomycotina</taxon>
        <taxon>Sordariomycetes</taxon>
        <taxon>Hypocreomycetidae</taxon>
        <taxon>Glomerellales</taxon>
        <taxon>Glomerellaceae</taxon>
        <taxon>Colletotrichum</taxon>
        <taxon>Colletotrichum graminicola species complex</taxon>
    </lineage>
</organism>
<name>A0AAD9HQK9_9PEZI</name>
<reference evidence="2" key="1">
    <citation type="submission" date="2021-06" db="EMBL/GenBank/DDBJ databases">
        <title>Comparative genomics, transcriptomics and evolutionary studies reveal genomic signatures of adaptation to plant cell wall in hemibiotrophic fungi.</title>
        <authorList>
            <consortium name="DOE Joint Genome Institute"/>
            <person name="Baroncelli R."/>
            <person name="Diaz J.F."/>
            <person name="Benocci T."/>
            <person name="Peng M."/>
            <person name="Battaglia E."/>
            <person name="Haridas S."/>
            <person name="Andreopoulos W."/>
            <person name="Labutti K."/>
            <person name="Pangilinan J."/>
            <person name="Floch G.L."/>
            <person name="Makela M.R."/>
            <person name="Henrissat B."/>
            <person name="Grigoriev I.V."/>
            <person name="Crouch J.A."/>
            <person name="De Vries R.P."/>
            <person name="Sukno S.A."/>
            <person name="Thon M.R."/>
        </authorList>
    </citation>
    <scope>NUCLEOTIDE SEQUENCE</scope>
    <source>
        <strain evidence="2">MAFF235873</strain>
    </source>
</reference>
<feature type="transmembrane region" description="Helical" evidence="1">
    <location>
        <begin position="27"/>
        <end position="48"/>
    </location>
</feature>
<keyword evidence="1" id="KW-0472">Membrane</keyword>
<keyword evidence="1" id="KW-1133">Transmembrane helix</keyword>
<gene>
    <name evidence="2" type="ORF">LX32DRAFT_102659</name>
</gene>
<dbReference type="AlphaFoldDB" id="A0AAD9HQK9"/>
<comment type="caution">
    <text evidence="2">The sequence shown here is derived from an EMBL/GenBank/DDBJ whole genome shotgun (WGS) entry which is preliminary data.</text>
</comment>
<evidence type="ECO:0000313" key="2">
    <source>
        <dbReference type="EMBL" id="KAK2033263.1"/>
    </source>
</evidence>
<evidence type="ECO:0000313" key="3">
    <source>
        <dbReference type="Proteomes" id="UP001232148"/>
    </source>
</evidence>
<sequence>MSSSDVPPSGLTQRGVRGFGSRDNRDIAGHFLLLSFFIFHSIFLPPFFPLHIRPSVQALSPPARGAQGLRIKPATAAGRFGSRRGKGTWLQQWIYLVSSSNTHCATRNHPRRRGGRELIGRCQLINMLQRLGWINIHNGGYPRGCPSRAIAVDLRIVVNHRQVPQDDNTRGTPTSTPPLG</sequence>
<accession>A0AAD9HQK9</accession>
<keyword evidence="3" id="KW-1185">Reference proteome</keyword>
<keyword evidence="1" id="KW-0812">Transmembrane</keyword>
<dbReference type="Proteomes" id="UP001232148">
    <property type="component" value="Unassembled WGS sequence"/>
</dbReference>
<evidence type="ECO:0000256" key="1">
    <source>
        <dbReference type="SAM" id="Phobius"/>
    </source>
</evidence>
<protein>
    <submittedName>
        <fullName evidence="2">Uncharacterized protein</fullName>
    </submittedName>
</protein>
<dbReference type="EMBL" id="MU842823">
    <property type="protein sequence ID" value="KAK2033263.1"/>
    <property type="molecule type" value="Genomic_DNA"/>
</dbReference>
<proteinExistence type="predicted"/>